<dbReference type="Gene3D" id="3.30.565.10">
    <property type="entry name" value="Histidine kinase-like ATPase, C-terminal domain"/>
    <property type="match status" value="1"/>
</dbReference>
<dbReference type="Pfam" id="PF02518">
    <property type="entry name" value="HATPase_c"/>
    <property type="match status" value="1"/>
</dbReference>
<dbReference type="InterPro" id="IPR005467">
    <property type="entry name" value="His_kinase_dom"/>
</dbReference>
<dbReference type="CDD" id="cd17574">
    <property type="entry name" value="REC_OmpR"/>
    <property type="match status" value="1"/>
</dbReference>
<protein>
    <recommendedName>
        <fullName evidence="2">histidine kinase</fullName>
        <ecNumber evidence="2">2.7.13.3</ecNumber>
    </recommendedName>
</protein>
<dbReference type="AlphaFoldDB" id="A0A1G7WDU2"/>
<dbReference type="PANTHER" id="PTHR43547:SF2">
    <property type="entry name" value="HYBRID SIGNAL TRANSDUCTION HISTIDINE KINASE C"/>
    <property type="match status" value="1"/>
</dbReference>
<name>A0A1G7WDU2_9FLAO</name>
<dbReference type="InterPro" id="IPR003661">
    <property type="entry name" value="HisK_dim/P_dom"/>
</dbReference>
<evidence type="ECO:0000256" key="3">
    <source>
        <dbReference type="ARBA" id="ARBA00022553"/>
    </source>
</evidence>
<dbReference type="InterPro" id="IPR036890">
    <property type="entry name" value="HATPase_C_sf"/>
</dbReference>
<dbReference type="CDD" id="cd00082">
    <property type="entry name" value="HisKA"/>
    <property type="match status" value="1"/>
</dbReference>
<dbReference type="GO" id="GO:0000155">
    <property type="term" value="F:phosphorelay sensor kinase activity"/>
    <property type="evidence" value="ECO:0007669"/>
    <property type="project" value="InterPro"/>
</dbReference>
<keyword evidence="7" id="KW-0418">Kinase</keyword>
<evidence type="ECO:0000259" key="5">
    <source>
        <dbReference type="PROSITE" id="PS50109"/>
    </source>
</evidence>
<keyword evidence="8" id="KW-1185">Reference proteome</keyword>
<organism evidence="7 8">
    <name type="scientific">Flavobacterium omnivorum</name>
    <dbReference type="NCBI Taxonomy" id="178355"/>
    <lineage>
        <taxon>Bacteria</taxon>
        <taxon>Pseudomonadati</taxon>
        <taxon>Bacteroidota</taxon>
        <taxon>Flavobacteriia</taxon>
        <taxon>Flavobacteriales</taxon>
        <taxon>Flavobacteriaceae</taxon>
        <taxon>Flavobacterium</taxon>
    </lineage>
</organism>
<proteinExistence type="predicted"/>
<dbReference type="InterPro" id="IPR011006">
    <property type="entry name" value="CheY-like_superfamily"/>
</dbReference>
<keyword evidence="3 4" id="KW-0597">Phosphoprotein</keyword>
<evidence type="ECO:0000259" key="6">
    <source>
        <dbReference type="PROSITE" id="PS50110"/>
    </source>
</evidence>
<dbReference type="PROSITE" id="PS50110">
    <property type="entry name" value="RESPONSE_REGULATORY"/>
    <property type="match status" value="1"/>
</dbReference>
<dbReference type="SUPFAM" id="SSF47384">
    <property type="entry name" value="Homodimeric domain of signal transducing histidine kinase"/>
    <property type="match status" value="1"/>
</dbReference>
<evidence type="ECO:0000256" key="1">
    <source>
        <dbReference type="ARBA" id="ARBA00000085"/>
    </source>
</evidence>
<dbReference type="OrthoDB" id="9781208at2"/>
<dbReference type="InterPro" id="IPR036097">
    <property type="entry name" value="HisK_dim/P_sf"/>
</dbReference>
<sequence length="379" mass="43955">MNKNKILLVDDELNLRETISELLRYQNYDVKTANNGQEALDILEYWQPDLILCDIMMPVMDGNALHEIIKDIPSLNTIPFIFLTAKKENDLMRKCLLEGADDYVAKPFKIIELTSIIESKLARFEKIKNSYSNLYLGKEKVFLHEINTPINGILGPIELLIENQEKLEKKEISAFYEAIKISGKRLNRTMQNLILYENLKNNSIEFNDNFSSEILNAFLKTKEKIFKIYEDQEKRITFEIDKAMIKISEEHLQYIFFELIDNALKFSSNNKVIIVSGEQFNNEYYELVIRDFGIGFSEQELNKIGAAQQFNREEREQQGLGLGLFLSKIIIKKSNGVFTIVSKENEGTTINLFLPLSTKEPLLFSENIKYNKSIQSQII</sequence>
<dbReference type="Pfam" id="PF00072">
    <property type="entry name" value="Response_reg"/>
    <property type="match status" value="1"/>
</dbReference>
<dbReference type="InterPro" id="IPR004358">
    <property type="entry name" value="Sig_transdc_His_kin-like_C"/>
</dbReference>
<dbReference type="InterPro" id="IPR001789">
    <property type="entry name" value="Sig_transdc_resp-reg_receiver"/>
</dbReference>
<gene>
    <name evidence="7" type="ORF">SAMN04488062_101433</name>
</gene>
<dbReference type="EC" id="2.7.13.3" evidence="2"/>
<dbReference type="SUPFAM" id="SSF52172">
    <property type="entry name" value="CheY-like"/>
    <property type="match status" value="1"/>
</dbReference>
<feature type="domain" description="Response regulatory" evidence="6">
    <location>
        <begin position="5"/>
        <end position="121"/>
    </location>
</feature>
<dbReference type="EMBL" id="FNDB01000001">
    <property type="protein sequence ID" value="SDG70106.1"/>
    <property type="molecule type" value="Genomic_DNA"/>
</dbReference>
<keyword evidence="7" id="KW-0808">Transferase</keyword>
<comment type="catalytic activity">
    <reaction evidence="1">
        <text>ATP + protein L-histidine = ADP + protein N-phospho-L-histidine.</text>
        <dbReference type="EC" id="2.7.13.3"/>
    </reaction>
</comment>
<dbReference type="InterPro" id="IPR003594">
    <property type="entry name" value="HATPase_dom"/>
</dbReference>
<dbReference type="SMART" id="SM00448">
    <property type="entry name" value="REC"/>
    <property type="match status" value="1"/>
</dbReference>
<evidence type="ECO:0000313" key="8">
    <source>
        <dbReference type="Proteomes" id="UP000199274"/>
    </source>
</evidence>
<dbReference type="PRINTS" id="PR00344">
    <property type="entry name" value="BCTRLSENSOR"/>
</dbReference>
<accession>A0A1G7WDU2</accession>
<dbReference type="SUPFAM" id="SSF55874">
    <property type="entry name" value="ATPase domain of HSP90 chaperone/DNA topoisomerase II/histidine kinase"/>
    <property type="match status" value="1"/>
</dbReference>
<dbReference type="PANTHER" id="PTHR43547">
    <property type="entry name" value="TWO-COMPONENT HISTIDINE KINASE"/>
    <property type="match status" value="1"/>
</dbReference>
<reference evidence="8" key="1">
    <citation type="submission" date="2016-10" db="EMBL/GenBank/DDBJ databases">
        <authorList>
            <person name="Varghese N."/>
            <person name="Submissions S."/>
        </authorList>
    </citation>
    <scope>NUCLEOTIDE SEQUENCE [LARGE SCALE GENOMIC DNA]</scope>
    <source>
        <strain evidence="8">CGMCC 1.2747</strain>
    </source>
</reference>
<evidence type="ECO:0000313" key="7">
    <source>
        <dbReference type="EMBL" id="SDG70106.1"/>
    </source>
</evidence>
<dbReference type="Proteomes" id="UP000199274">
    <property type="component" value="Unassembled WGS sequence"/>
</dbReference>
<dbReference type="Gene3D" id="1.10.287.130">
    <property type="match status" value="1"/>
</dbReference>
<feature type="modified residue" description="4-aspartylphosphate" evidence="4">
    <location>
        <position position="54"/>
    </location>
</feature>
<dbReference type="CDD" id="cd00075">
    <property type="entry name" value="HATPase"/>
    <property type="match status" value="1"/>
</dbReference>
<dbReference type="Gene3D" id="3.40.50.2300">
    <property type="match status" value="1"/>
</dbReference>
<dbReference type="Pfam" id="PF00512">
    <property type="entry name" value="HisKA"/>
    <property type="match status" value="1"/>
</dbReference>
<dbReference type="PROSITE" id="PS50109">
    <property type="entry name" value="HIS_KIN"/>
    <property type="match status" value="1"/>
</dbReference>
<dbReference type="RefSeq" id="WP_091254567.1">
    <property type="nucleotide sequence ID" value="NZ_FNDB01000001.1"/>
</dbReference>
<evidence type="ECO:0000256" key="4">
    <source>
        <dbReference type="PROSITE-ProRule" id="PRU00169"/>
    </source>
</evidence>
<dbReference type="SMART" id="SM00387">
    <property type="entry name" value="HATPase_c"/>
    <property type="match status" value="1"/>
</dbReference>
<evidence type="ECO:0000256" key="2">
    <source>
        <dbReference type="ARBA" id="ARBA00012438"/>
    </source>
</evidence>
<feature type="domain" description="Histidine kinase" evidence="5">
    <location>
        <begin position="141"/>
        <end position="358"/>
    </location>
</feature>
<dbReference type="STRING" id="178355.SAMN04488062_101433"/>